<evidence type="ECO:0000259" key="2">
    <source>
        <dbReference type="PROSITE" id="PS51352"/>
    </source>
</evidence>
<dbReference type="Proteomes" id="UP001205861">
    <property type="component" value="Unassembled WGS sequence"/>
</dbReference>
<evidence type="ECO:0000313" key="3">
    <source>
        <dbReference type="EMBL" id="MCS0607659.1"/>
    </source>
</evidence>
<organism evidence="3 4">
    <name type="scientific">Massilia solisilvae</name>
    <dbReference type="NCBI Taxonomy" id="1811225"/>
    <lineage>
        <taxon>Bacteria</taxon>
        <taxon>Pseudomonadati</taxon>
        <taxon>Pseudomonadota</taxon>
        <taxon>Betaproteobacteria</taxon>
        <taxon>Burkholderiales</taxon>
        <taxon>Oxalobacteraceae</taxon>
        <taxon>Telluria group</taxon>
        <taxon>Massilia</taxon>
    </lineage>
</organism>
<dbReference type="RefSeq" id="WP_258855360.1">
    <property type="nucleotide sequence ID" value="NZ_JANUGV010000001.1"/>
</dbReference>
<dbReference type="InterPro" id="IPR050553">
    <property type="entry name" value="Thioredoxin_ResA/DsbE_sf"/>
</dbReference>
<dbReference type="PANTHER" id="PTHR42852">
    <property type="entry name" value="THIOL:DISULFIDE INTERCHANGE PROTEIN DSBE"/>
    <property type="match status" value="1"/>
</dbReference>
<reference evidence="3 4" key="1">
    <citation type="submission" date="2022-08" db="EMBL/GenBank/DDBJ databases">
        <title>Reclassification of Massilia species as members of the genera Telluria, Duganella, Pseudoduganella, Mokoshia gen. nov. and Zemynaea gen. nov. using orthogonal and non-orthogonal genome-based approaches.</title>
        <authorList>
            <person name="Bowman J.P."/>
        </authorList>
    </citation>
    <scope>NUCLEOTIDE SEQUENCE [LARGE SCALE GENOMIC DNA]</scope>
    <source>
        <strain evidence="3 4">JCM 31607</strain>
    </source>
</reference>
<feature type="signal peptide" evidence="1">
    <location>
        <begin position="1"/>
        <end position="23"/>
    </location>
</feature>
<dbReference type="InterPro" id="IPR013766">
    <property type="entry name" value="Thioredoxin_domain"/>
</dbReference>
<sequence length="169" mass="18038">MKSRATRWLSCLAGLVLAGAAHAATVPVPGQQVALPQLAAAAGVSPSLMQGKVVVIAWFASWCPFCMHEAPQLQRLYAGNRERMVVVGVNVEKGDPGQVAKVKEWVARFGWTFPVVLDGTALERVTGKPKGIPSLLVLGKSGVVHQVESGEMLDEDVEDIAAFARREVP</sequence>
<evidence type="ECO:0000313" key="4">
    <source>
        <dbReference type="Proteomes" id="UP001205861"/>
    </source>
</evidence>
<keyword evidence="4" id="KW-1185">Reference proteome</keyword>
<accession>A0ABT2BGL7</accession>
<dbReference type="EMBL" id="JANUGV010000001">
    <property type="protein sequence ID" value="MCS0607659.1"/>
    <property type="molecule type" value="Genomic_DNA"/>
</dbReference>
<evidence type="ECO:0000256" key="1">
    <source>
        <dbReference type="SAM" id="SignalP"/>
    </source>
</evidence>
<feature type="chain" id="PRO_5046939879" evidence="1">
    <location>
        <begin position="24"/>
        <end position="169"/>
    </location>
</feature>
<dbReference type="InterPro" id="IPR036249">
    <property type="entry name" value="Thioredoxin-like_sf"/>
</dbReference>
<comment type="caution">
    <text evidence="3">The sequence shown here is derived from an EMBL/GenBank/DDBJ whole genome shotgun (WGS) entry which is preliminary data.</text>
</comment>
<dbReference type="CDD" id="cd02966">
    <property type="entry name" value="TlpA_like_family"/>
    <property type="match status" value="1"/>
</dbReference>
<feature type="domain" description="Thioredoxin" evidence="2">
    <location>
        <begin position="14"/>
        <end position="169"/>
    </location>
</feature>
<protein>
    <submittedName>
        <fullName evidence="3">TlpA family protein disulfide reductase</fullName>
    </submittedName>
</protein>
<dbReference type="InterPro" id="IPR013740">
    <property type="entry name" value="Redoxin"/>
</dbReference>
<keyword evidence="1" id="KW-0732">Signal</keyword>
<name>A0ABT2BGL7_9BURK</name>
<dbReference type="Pfam" id="PF08534">
    <property type="entry name" value="Redoxin"/>
    <property type="match status" value="1"/>
</dbReference>
<dbReference type="Gene3D" id="3.40.30.10">
    <property type="entry name" value="Glutaredoxin"/>
    <property type="match status" value="1"/>
</dbReference>
<dbReference type="PANTHER" id="PTHR42852:SF17">
    <property type="entry name" value="THIOREDOXIN-LIKE PROTEIN HI_1115"/>
    <property type="match status" value="1"/>
</dbReference>
<gene>
    <name evidence="3" type="ORF">NX773_05730</name>
</gene>
<dbReference type="PROSITE" id="PS51352">
    <property type="entry name" value="THIOREDOXIN_2"/>
    <property type="match status" value="1"/>
</dbReference>
<dbReference type="SUPFAM" id="SSF52833">
    <property type="entry name" value="Thioredoxin-like"/>
    <property type="match status" value="1"/>
</dbReference>
<proteinExistence type="predicted"/>